<feature type="transmembrane region" description="Helical" evidence="1">
    <location>
        <begin position="130"/>
        <end position="150"/>
    </location>
</feature>
<keyword evidence="1" id="KW-0472">Membrane</keyword>
<dbReference type="Pfam" id="PF15860">
    <property type="entry name" value="DUF4728"/>
    <property type="match status" value="1"/>
</dbReference>
<evidence type="ECO:0000256" key="1">
    <source>
        <dbReference type="SAM" id="Phobius"/>
    </source>
</evidence>
<keyword evidence="1" id="KW-0812">Transmembrane</keyword>
<reference evidence="2 3" key="1">
    <citation type="journal article" date="2021" name="BMC Biol.">
        <title>Horizontally acquired antibacterial genes associated with adaptive radiation of ladybird beetles.</title>
        <authorList>
            <person name="Li H.S."/>
            <person name="Tang X.F."/>
            <person name="Huang Y.H."/>
            <person name="Xu Z.Y."/>
            <person name="Chen M.L."/>
            <person name="Du X.Y."/>
            <person name="Qiu B.Y."/>
            <person name="Chen P.T."/>
            <person name="Zhang W."/>
            <person name="Slipinski A."/>
            <person name="Escalona H.E."/>
            <person name="Waterhouse R.M."/>
            <person name="Zwick A."/>
            <person name="Pang H."/>
        </authorList>
    </citation>
    <scope>NUCLEOTIDE SEQUENCE [LARGE SCALE GENOMIC DNA]</scope>
    <source>
        <strain evidence="2">SYSU2018</strain>
    </source>
</reference>
<keyword evidence="3" id="KW-1185">Reference proteome</keyword>
<evidence type="ECO:0000313" key="2">
    <source>
        <dbReference type="EMBL" id="KAL3290009.1"/>
    </source>
</evidence>
<dbReference type="AlphaFoldDB" id="A0ABD2PGF5"/>
<organism evidence="2 3">
    <name type="scientific">Cryptolaemus montrouzieri</name>
    <dbReference type="NCBI Taxonomy" id="559131"/>
    <lineage>
        <taxon>Eukaryota</taxon>
        <taxon>Metazoa</taxon>
        <taxon>Ecdysozoa</taxon>
        <taxon>Arthropoda</taxon>
        <taxon>Hexapoda</taxon>
        <taxon>Insecta</taxon>
        <taxon>Pterygota</taxon>
        <taxon>Neoptera</taxon>
        <taxon>Endopterygota</taxon>
        <taxon>Coleoptera</taxon>
        <taxon>Polyphaga</taxon>
        <taxon>Cucujiformia</taxon>
        <taxon>Coccinelloidea</taxon>
        <taxon>Coccinellidae</taxon>
        <taxon>Scymninae</taxon>
        <taxon>Scymnini</taxon>
        <taxon>Cryptolaemus</taxon>
    </lineage>
</organism>
<sequence>MAILSSCWSPCIWTDSLKTGCRAIAFYTGAMSVVLMTFITFNMTGGDSTQLYNPLFEADVRSSMQTVGLLMLLYLLALIASAASLVVGLRKMTRGLMLPWLIGFGVAILFQFVFGIWLVYGYYIYLDATFYALIDWCWMAYNIYCWLVVYSQYQILKRCSHQILNCCGLE</sequence>
<gene>
    <name evidence="2" type="ORF">HHI36_023383</name>
</gene>
<evidence type="ECO:0000313" key="3">
    <source>
        <dbReference type="Proteomes" id="UP001516400"/>
    </source>
</evidence>
<feature type="transmembrane region" description="Helical" evidence="1">
    <location>
        <begin position="24"/>
        <end position="44"/>
    </location>
</feature>
<feature type="transmembrane region" description="Helical" evidence="1">
    <location>
        <begin position="64"/>
        <end position="89"/>
    </location>
</feature>
<dbReference type="PANTHER" id="PTHR36694:SF11">
    <property type="entry name" value="LP21121P-RELATED"/>
    <property type="match status" value="1"/>
</dbReference>
<dbReference type="PANTHER" id="PTHR36694">
    <property type="entry name" value="PASIFLORA 1, ISOFORM A-RELATED"/>
    <property type="match status" value="1"/>
</dbReference>
<dbReference type="EMBL" id="JABFTP020000186">
    <property type="protein sequence ID" value="KAL3290009.1"/>
    <property type="molecule type" value="Genomic_DNA"/>
</dbReference>
<keyword evidence="1" id="KW-1133">Transmembrane helix</keyword>
<name>A0ABD2PGF5_9CUCU</name>
<feature type="transmembrane region" description="Helical" evidence="1">
    <location>
        <begin position="101"/>
        <end position="124"/>
    </location>
</feature>
<dbReference type="Proteomes" id="UP001516400">
    <property type="component" value="Unassembled WGS sequence"/>
</dbReference>
<accession>A0ABD2PGF5</accession>
<proteinExistence type="predicted"/>
<dbReference type="InterPro" id="IPR031720">
    <property type="entry name" value="DUF4728"/>
</dbReference>
<comment type="caution">
    <text evidence="2">The sequence shown here is derived from an EMBL/GenBank/DDBJ whole genome shotgun (WGS) entry which is preliminary data.</text>
</comment>
<protein>
    <submittedName>
        <fullName evidence="2">Uncharacterized protein</fullName>
    </submittedName>
</protein>